<comment type="subcellular location">
    <subcellularLocation>
        <location evidence="1">Cell membrane</location>
    </subcellularLocation>
</comment>
<keyword evidence="11" id="KW-1185">Reference proteome</keyword>
<keyword evidence="7" id="KW-1133">Transmembrane helix</keyword>
<feature type="transmembrane region" description="Helical" evidence="7">
    <location>
        <begin position="55"/>
        <end position="80"/>
    </location>
</feature>
<dbReference type="CDD" id="cd11386">
    <property type="entry name" value="MCP_signal"/>
    <property type="match status" value="1"/>
</dbReference>
<feature type="domain" description="Methyl-accepting transducer" evidence="8">
    <location>
        <begin position="149"/>
        <end position="406"/>
    </location>
</feature>
<evidence type="ECO:0000256" key="6">
    <source>
        <dbReference type="PROSITE-ProRule" id="PRU00284"/>
    </source>
</evidence>
<evidence type="ECO:0000256" key="4">
    <source>
        <dbReference type="ARBA" id="ARBA00023224"/>
    </source>
</evidence>
<evidence type="ECO:0000313" key="11">
    <source>
        <dbReference type="Proteomes" id="UP001597318"/>
    </source>
</evidence>
<organism evidence="10 11">
    <name type="scientific">Metabacillus endolithicus</name>
    <dbReference type="NCBI Taxonomy" id="1535204"/>
    <lineage>
        <taxon>Bacteria</taxon>
        <taxon>Bacillati</taxon>
        <taxon>Bacillota</taxon>
        <taxon>Bacilli</taxon>
        <taxon>Bacillales</taxon>
        <taxon>Bacillaceae</taxon>
        <taxon>Metabacillus</taxon>
    </lineage>
</organism>
<gene>
    <name evidence="10" type="ORF">ACFSKK_01820</name>
</gene>
<feature type="domain" description="HAMP" evidence="9">
    <location>
        <begin position="78"/>
        <end position="130"/>
    </location>
</feature>
<dbReference type="PROSITE" id="PS50111">
    <property type="entry name" value="CHEMOTAXIS_TRANSDUC_2"/>
    <property type="match status" value="1"/>
</dbReference>
<evidence type="ECO:0000256" key="2">
    <source>
        <dbReference type="ARBA" id="ARBA00022475"/>
    </source>
</evidence>
<dbReference type="RefSeq" id="WP_247342435.1">
    <property type="nucleotide sequence ID" value="NZ_CP095550.1"/>
</dbReference>
<dbReference type="Pfam" id="PF00672">
    <property type="entry name" value="HAMP"/>
    <property type="match status" value="1"/>
</dbReference>
<evidence type="ECO:0000256" key="1">
    <source>
        <dbReference type="ARBA" id="ARBA00004236"/>
    </source>
</evidence>
<dbReference type="EMBL" id="JBHUIK010000001">
    <property type="protein sequence ID" value="MFD2212443.1"/>
    <property type="molecule type" value="Genomic_DNA"/>
</dbReference>
<dbReference type="PANTHER" id="PTHR32089">
    <property type="entry name" value="METHYL-ACCEPTING CHEMOTAXIS PROTEIN MCPB"/>
    <property type="match status" value="1"/>
</dbReference>
<dbReference type="Pfam" id="PF00015">
    <property type="entry name" value="MCPsignal"/>
    <property type="match status" value="1"/>
</dbReference>
<keyword evidence="4 6" id="KW-0807">Transducer</keyword>
<dbReference type="SMART" id="SM00283">
    <property type="entry name" value="MA"/>
    <property type="match status" value="1"/>
</dbReference>
<keyword evidence="2" id="KW-1003">Cell membrane</keyword>
<reference evidence="11" key="1">
    <citation type="journal article" date="2019" name="Int. J. Syst. Evol. Microbiol.">
        <title>The Global Catalogue of Microorganisms (GCM) 10K type strain sequencing project: providing services to taxonomists for standard genome sequencing and annotation.</title>
        <authorList>
            <consortium name="The Broad Institute Genomics Platform"/>
            <consortium name="The Broad Institute Genome Sequencing Center for Infectious Disease"/>
            <person name="Wu L."/>
            <person name="Ma J."/>
        </authorList>
    </citation>
    <scope>NUCLEOTIDE SEQUENCE [LARGE SCALE GENOMIC DNA]</scope>
    <source>
        <strain evidence="11">CGMCC 1.15474</strain>
    </source>
</reference>
<evidence type="ECO:0000259" key="8">
    <source>
        <dbReference type="PROSITE" id="PS50111"/>
    </source>
</evidence>
<dbReference type="CDD" id="cd06225">
    <property type="entry name" value="HAMP"/>
    <property type="match status" value="1"/>
</dbReference>
<protein>
    <submittedName>
        <fullName evidence="10">Methyl-accepting chemotaxis protein</fullName>
    </submittedName>
</protein>
<evidence type="ECO:0000313" key="10">
    <source>
        <dbReference type="EMBL" id="MFD2212443.1"/>
    </source>
</evidence>
<proteinExistence type="inferred from homology"/>
<keyword evidence="7" id="KW-0812">Transmembrane</keyword>
<evidence type="ECO:0000256" key="7">
    <source>
        <dbReference type="SAM" id="Phobius"/>
    </source>
</evidence>
<feature type="transmembrane region" description="Helical" evidence="7">
    <location>
        <begin position="21"/>
        <end position="43"/>
    </location>
</feature>
<dbReference type="PANTHER" id="PTHR32089:SF114">
    <property type="entry name" value="METHYL-ACCEPTING CHEMOTAXIS PROTEIN MCPB"/>
    <property type="match status" value="1"/>
</dbReference>
<evidence type="ECO:0000259" key="9">
    <source>
        <dbReference type="PROSITE" id="PS50885"/>
    </source>
</evidence>
<name>A0ABW5BQN5_9BACI</name>
<evidence type="ECO:0000256" key="3">
    <source>
        <dbReference type="ARBA" id="ARBA00023136"/>
    </source>
</evidence>
<dbReference type="InterPro" id="IPR004089">
    <property type="entry name" value="MCPsignal_dom"/>
</dbReference>
<dbReference type="Gene3D" id="6.10.340.10">
    <property type="match status" value="1"/>
</dbReference>
<dbReference type="Proteomes" id="UP001597318">
    <property type="component" value="Unassembled WGS sequence"/>
</dbReference>
<dbReference type="SUPFAM" id="SSF58104">
    <property type="entry name" value="Methyl-accepting chemotaxis protein (MCP) signaling domain"/>
    <property type="match status" value="1"/>
</dbReference>
<dbReference type="Gene3D" id="1.10.287.950">
    <property type="entry name" value="Methyl-accepting chemotaxis protein"/>
    <property type="match status" value="1"/>
</dbReference>
<dbReference type="SMART" id="SM00304">
    <property type="entry name" value="HAMP"/>
    <property type="match status" value="1"/>
</dbReference>
<accession>A0ABW5BQN5</accession>
<sequence>MDFKNNTRSKFTDKMDVKASIRLKMIVVVIVSLVISSPISQYINLLLKEYVDGSFGVFVNTSITLLVATVIISLATRFLIINRIKKVLEATKLAANGDLTIIIEENSKDEIGQLASSFNLMISNLHKVVTKTNDTSGKVASYSEDFKVSTEQSSASVEQISNAIQTIVSGSELQTTKTSELFKSSKLVSDELKNVASSIQTISDIANVTNDKADTGLKLIDETINKMDTIQHSVMSSSQKMNTLGEKSKEISQIVSLITNIADQTNLLALNASIEAARAGDAGKGFAVVAEEVRKLAEGSSKAGEEIRKLVNEIQLQTTEAVDSINSGTIIVEDGRGMVYKSGEAFKDIVNYVHNIGNKSDSAIKAMVMVDERTKTTTEGIREIDDIAVQASSSVQNVAASVEEQSASNEEITSSAQLLSEMANDLRVEISKFKI</sequence>
<comment type="similarity">
    <text evidence="5">Belongs to the methyl-accepting chemotaxis (MCP) protein family.</text>
</comment>
<comment type="caution">
    <text evidence="10">The sequence shown here is derived from an EMBL/GenBank/DDBJ whole genome shotgun (WGS) entry which is preliminary data.</text>
</comment>
<dbReference type="PROSITE" id="PS50885">
    <property type="entry name" value="HAMP"/>
    <property type="match status" value="1"/>
</dbReference>
<evidence type="ECO:0000256" key="5">
    <source>
        <dbReference type="ARBA" id="ARBA00029447"/>
    </source>
</evidence>
<keyword evidence="3 7" id="KW-0472">Membrane</keyword>
<dbReference type="InterPro" id="IPR003660">
    <property type="entry name" value="HAMP_dom"/>
</dbReference>